<comment type="caution">
    <text evidence="1">The sequence shown here is derived from an EMBL/GenBank/DDBJ whole genome shotgun (WGS) entry which is preliminary data.</text>
</comment>
<accession>A0ABS8FRT8</accession>
<proteinExistence type="predicted"/>
<dbReference type="EMBL" id="JAJEQT010000012">
    <property type="protein sequence ID" value="MCC2219910.1"/>
    <property type="molecule type" value="Genomic_DNA"/>
</dbReference>
<dbReference type="Proteomes" id="UP001198495">
    <property type="component" value="Unassembled WGS sequence"/>
</dbReference>
<evidence type="ECO:0000313" key="1">
    <source>
        <dbReference type="EMBL" id="MCC2219910.1"/>
    </source>
</evidence>
<reference evidence="1 2" key="1">
    <citation type="submission" date="2021-10" db="EMBL/GenBank/DDBJ databases">
        <title>Anaerobic single-cell dispensing facilitates the cultivation of human gut bacteria.</title>
        <authorList>
            <person name="Afrizal A."/>
        </authorList>
    </citation>
    <scope>NUCLEOTIDE SEQUENCE [LARGE SCALE GENOMIC DNA]</scope>
    <source>
        <strain evidence="1 2">CLA-AA-H212</strain>
    </source>
</reference>
<evidence type="ECO:0000313" key="2">
    <source>
        <dbReference type="Proteomes" id="UP001198495"/>
    </source>
</evidence>
<protein>
    <submittedName>
        <fullName evidence="1">Uncharacterized protein</fullName>
    </submittedName>
</protein>
<organism evidence="1 2">
    <name type="scientific">Coprococcus hominis</name>
    <name type="common">ex Arizal et al. 2022</name>
    <dbReference type="NCBI Taxonomy" id="2881262"/>
    <lineage>
        <taxon>Bacteria</taxon>
        <taxon>Bacillati</taxon>
        <taxon>Bacillota</taxon>
        <taxon>Clostridia</taxon>
        <taxon>Lachnospirales</taxon>
        <taxon>Lachnospiraceae</taxon>
        <taxon>Coprococcus</taxon>
    </lineage>
</organism>
<gene>
    <name evidence="1" type="ORF">LKD28_12925</name>
</gene>
<name>A0ABS8FRT8_9FIRM</name>
<keyword evidence="2" id="KW-1185">Reference proteome</keyword>
<sequence length="166" mass="19063">MERKKAHYLRDIIREEELMKYASKAGVTSFQKSVVKTYMKGINESQLAAKYDVMTNAIHEAIYGYVTTCRRYVGKQTNSRKLQWIERVEPEEDFLENILKGKNKGQNAAKEALVEASRVSVNKSLLLLKQNANNPDKQKQLINQLRIVFNTSGALLDIIENELLNE</sequence>